<reference evidence="2" key="1">
    <citation type="submission" date="2016-02" db="EMBL/GenBank/DDBJ databases">
        <title>Genomic analyses of a collection of pathogenic Corynebacterium diphtheriae.</title>
        <authorList>
            <person name="Sangal V."/>
            <person name="Titov L."/>
        </authorList>
    </citation>
    <scope>NUCLEOTIDE SEQUENCE [LARGE SCALE GENOMIC DNA]</scope>
    <source>
        <strain evidence="2">1438</strain>
    </source>
</reference>
<proteinExistence type="predicted"/>
<dbReference type="AlphaFoldDB" id="A0A854NDJ1"/>
<organism evidence="1 2">
    <name type="scientific">Corynebacterium diphtheriae bv. mitis</name>
    <dbReference type="NCBI Taxonomy" id="1806053"/>
    <lineage>
        <taxon>Bacteria</taxon>
        <taxon>Bacillati</taxon>
        <taxon>Actinomycetota</taxon>
        <taxon>Actinomycetes</taxon>
        <taxon>Mycobacteriales</taxon>
        <taxon>Corynebacteriaceae</taxon>
        <taxon>Corynebacterium</taxon>
    </lineage>
</organism>
<accession>A0A854NDJ1</accession>
<sequence length="76" mass="8278">MEVCHIVAFVCSPSRNGLSSLGAVEIDDEFLPRIELIWERSNQEVPRVAFSGLSHAVSHRAAAGEHNVAQNRGLVP</sequence>
<dbReference type="EMBL" id="LSZF01000027">
    <property type="protein sequence ID" value="OWM34127.1"/>
    <property type="molecule type" value="Genomic_DNA"/>
</dbReference>
<dbReference type="Proteomes" id="UP000197692">
    <property type="component" value="Unassembled WGS sequence"/>
</dbReference>
<name>A0A854NDJ1_CORDP</name>
<evidence type="ECO:0000313" key="1">
    <source>
        <dbReference type="EMBL" id="OWM34127.1"/>
    </source>
</evidence>
<evidence type="ECO:0000313" key="2">
    <source>
        <dbReference type="Proteomes" id="UP000197692"/>
    </source>
</evidence>
<comment type="caution">
    <text evidence="1">The sequence shown here is derived from an EMBL/GenBank/DDBJ whole genome shotgun (WGS) entry which is preliminary data.</text>
</comment>
<gene>
    <name evidence="1" type="ORF">AY602_09300</name>
</gene>
<protein>
    <submittedName>
        <fullName evidence="1">Uncharacterized protein</fullName>
    </submittedName>
</protein>